<feature type="transmembrane region" description="Helical" evidence="9">
    <location>
        <begin position="210"/>
        <end position="235"/>
    </location>
</feature>
<gene>
    <name evidence="10" type="ORF">CVAR292_02964</name>
</gene>
<reference evidence="11" key="1">
    <citation type="submission" date="2015-11" db="EMBL/GenBank/DDBJ databases">
        <authorList>
            <person name="Dugat-Bony E."/>
        </authorList>
    </citation>
    <scope>NUCLEOTIDE SEQUENCE [LARGE SCALE GENOMIC DNA]</scope>
    <source>
        <strain evidence="11">Mu292</strain>
    </source>
</reference>
<dbReference type="AlphaFoldDB" id="A0A110BGR2"/>
<feature type="transmembrane region" description="Helical" evidence="9">
    <location>
        <begin position="361"/>
        <end position="377"/>
    </location>
</feature>
<sequence length="470" mass="50147">MGPNFMPIPAPFTRSQSGAAGITFRTDRERPRILSGYVLVLSVFAGLVNALYWSGRQQPDDWSSLWIAGILVNNGNSDHIYDFDPTDFAAWSGSAWQEVIVTNDLSAAPHPFVHIPGVAYAVAPFTDVLSFEASVVWLTALCGACLPLLVSASWALWSRTTVPLPALLAITVAAWYATAFQSGMWLGQTTPIILCMTVCGIAYARDRPVAAGIVLGLAGIVKLTPLGLIPLMLLFRHYRRGAATATATAAFVALASLVVGGGGLFGTWIDRMRWLSAHVVVTGSNRSFASAVLRDKPDNGGVAPVVDDVPLWVSVIPILVAVVLFAAIVWAAWRQRRWAAPLVLMGAYAIATMASSLLWNHYLLVCVPLVIGIAVFSQHFETRLRTVFMVLSVVALLLLYPPLNEQVGAAQAEDGLALPWAGFTALVVFIGLLAASAAALPRAQRGSPPEPGSTAETEHQSSGRHAKSTS</sequence>
<feature type="transmembrane region" description="Helical" evidence="9">
    <location>
        <begin position="311"/>
        <end position="331"/>
    </location>
</feature>
<dbReference type="Pfam" id="PF09594">
    <property type="entry name" value="GT87"/>
    <property type="match status" value="1"/>
</dbReference>
<feature type="transmembrane region" description="Helical" evidence="9">
    <location>
        <begin position="162"/>
        <end position="178"/>
    </location>
</feature>
<evidence type="ECO:0000313" key="11">
    <source>
        <dbReference type="Proteomes" id="UP000182498"/>
    </source>
</evidence>
<evidence type="ECO:0000256" key="8">
    <source>
        <dbReference type="SAM" id="MobiDB-lite"/>
    </source>
</evidence>
<dbReference type="RefSeq" id="WP_082796565.1">
    <property type="nucleotide sequence ID" value="NZ_FAUH01000042.1"/>
</dbReference>
<evidence type="ECO:0000256" key="3">
    <source>
        <dbReference type="ARBA" id="ARBA00022679"/>
    </source>
</evidence>
<comment type="similarity">
    <text evidence="7">Belongs to the glycosyltransferase 87 family.</text>
</comment>
<feature type="region of interest" description="Disordered" evidence="8">
    <location>
        <begin position="442"/>
        <end position="470"/>
    </location>
</feature>
<name>A0A110BGR2_9CORY</name>
<organism evidence="10 11">
    <name type="scientific">Corynebacterium variabile</name>
    <dbReference type="NCBI Taxonomy" id="1727"/>
    <lineage>
        <taxon>Bacteria</taxon>
        <taxon>Bacillati</taxon>
        <taxon>Actinomycetota</taxon>
        <taxon>Actinomycetes</taxon>
        <taxon>Mycobacteriales</taxon>
        <taxon>Corynebacteriaceae</taxon>
        <taxon>Corynebacterium</taxon>
    </lineage>
</organism>
<evidence type="ECO:0000256" key="9">
    <source>
        <dbReference type="SAM" id="Phobius"/>
    </source>
</evidence>
<evidence type="ECO:0000256" key="7">
    <source>
        <dbReference type="ARBA" id="ARBA00024033"/>
    </source>
</evidence>
<feature type="transmembrane region" description="Helical" evidence="9">
    <location>
        <begin position="384"/>
        <end position="400"/>
    </location>
</feature>
<evidence type="ECO:0008006" key="12">
    <source>
        <dbReference type="Google" id="ProtNLM"/>
    </source>
</evidence>
<feature type="transmembrane region" description="Helical" evidence="9">
    <location>
        <begin position="135"/>
        <end position="156"/>
    </location>
</feature>
<feature type="transmembrane region" description="Helical" evidence="9">
    <location>
        <begin position="338"/>
        <end position="355"/>
    </location>
</feature>
<evidence type="ECO:0000256" key="4">
    <source>
        <dbReference type="ARBA" id="ARBA00022692"/>
    </source>
</evidence>
<keyword evidence="6 9" id="KW-0472">Membrane</keyword>
<evidence type="ECO:0000313" key="10">
    <source>
        <dbReference type="EMBL" id="CUU67597.1"/>
    </source>
</evidence>
<protein>
    <recommendedName>
        <fullName evidence="12">DUF2029 domain-containing protein</fullName>
    </recommendedName>
</protein>
<feature type="transmembrane region" description="Helical" evidence="9">
    <location>
        <begin position="247"/>
        <end position="269"/>
    </location>
</feature>
<feature type="transmembrane region" description="Helical" evidence="9">
    <location>
        <begin position="34"/>
        <end position="53"/>
    </location>
</feature>
<accession>A0A110BGR2</accession>
<dbReference type="Proteomes" id="UP000182498">
    <property type="component" value="Unassembled WGS sequence"/>
</dbReference>
<dbReference type="OrthoDB" id="4421728at2"/>
<dbReference type="InterPro" id="IPR018584">
    <property type="entry name" value="GT87"/>
</dbReference>
<keyword evidence="2" id="KW-1003">Cell membrane</keyword>
<evidence type="ECO:0000256" key="5">
    <source>
        <dbReference type="ARBA" id="ARBA00022989"/>
    </source>
</evidence>
<proteinExistence type="inferred from homology"/>
<evidence type="ECO:0000256" key="1">
    <source>
        <dbReference type="ARBA" id="ARBA00004651"/>
    </source>
</evidence>
<keyword evidence="11" id="KW-1185">Reference proteome</keyword>
<dbReference type="EMBL" id="FAUH01000042">
    <property type="protein sequence ID" value="CUU67597.1"/>
    <property type="molecule type" value="Genomic_DNA"/>
</dbReference>
<evidence type="ECO:0000256" key="6">
    <source>
        <dbReference type="ARBA" id="ARBA00023136"/>
    </source>
</evidence>
<evidence type="ECO:0000256" key="2">
    <source>
        <dbReference type="ARBA" id="ARBA00022475"/>
    </source>
</evidence>
<feature type="transmembrane region" description="Helical" evidence="9">
    <location>
        <begin position="420"/>
        <end position="440"/>
    </location>
</feature>
<dbReference type="GO" id="GO:0005886">
    <property type="term" value="C:plasma membrane"/>
    <property type="evidence" value="ECO:0007669"/>
    <property type="project" value="UniProtKB-SubCell"/>
</dbReference>
<keyword evidence="3" id="KW-0808">Transferase</keyword>
<dbReference type="GO" id="GO:0016758">
    <property type="term" value="F:hexosyltransferase activity"/>
    <property type="evidence" value="ECO:0007669"/>
    <property type="project" value="InterPro"/>
</dbReference>
<keyword evidence="5 9" id="KW-1133">Transmembrane helix</keyword>
<comment type="subcellular location">
    <subcellularLocation>
        <location evidence="1">Cell membrane</location>
        <topology evidence="1">Multi-pass membrane protein</topology>
    </subcellularLocation>
</comment>
<keyword evidence="4 9" id="KW-0812">Transmembrane</keyword>